<dbReference type="AlphaFoldDB" id="A0A4T0VES2"/>
<dbReference type="InterPro" id="IPR002401">
    <property type="entry name" value="Cyt_P450_E_grp-I"/>
</dbReference>
<dbReference type="SUPFAM" id="SSF48264">
    <property type="entry name" value="Cytochrome P450"/>
    <property type="match status" value="1"/>
</dbReference>
<keyword evidence="4 6" id="KW-0479">Metal-binding</keyword>
<dbReference type="Gene3D" id="1.10.630.10">
    <property type="entry name" value="Cytochrome P450"/>
    <property type="match status" value="1"/>
</dbReference>
<comment type="caution">
    <text evidence="7">The sequence shown here is derived from an EMBL/GenBank/DDBJ whole genome shotgun (WGS) entry which is preliminary data.</text>
</comment>
<accession>A0A4T0VES2</accession>
<dbReference type="CDD" id="cd11058">
    <property type="entry name" value="CYP60B-like"/>
    <property type="match status" value="1"/>
</dbReference>
<evidence type="ECO:0000256" key="4">
    <source>
        <dbReference type="ARBA" id="ARBA00022723"/>
    </source>
</evidence>
<feature type="binding site" description="axial binding residue" evidence="6">
    <location>
        <position position="432"/>
    </location>
    <ligand>
        <name>heme</name>
        <dbReference type="ChEBI" id="CHEBI:30413"/>
    </ligand>
    <ligandPart>
        <name>Fe</name>
        <dbReference type="ChEBI" id="CHEBI:18248"/>
    </ligandPart>
</feature>
<keyword evidence="5 6" id="KW-0408">Iron</keyword>
<evidence type="ECO:0000256" key="3">
    <source>
        <dbReference type="ARBA" id="ARBA00022617"/>
    </source>
</evidence>
<dbReference type="PRINTS" id="PR00463">
    <property type="entry name" value="EP450I"/>
</dbReference>
<name>A0A4T0VES2_9PEZI</name>
<dbReference type="GO" id="GO:0020037">
    <property type="term" value="F:heme binding"/>
    <property type="evidence" value="ECO:0007669"/>
    <property type="project" value="InterPro"/>
</dbReference>
<evidence type="ECO:0000256" key="1">
    <source>
        <dbReference type="ARBA" id="ARBA00001971"/>
    </source>
</evidence>
<protein>
    <submittedName>
        <fullName evidence="7">Cytochrome P450 monooxygenase dtxS2</fullName>
    </submittedName>
</protein>
<comment type="similarity">
    <text evidence="2">Belongs to the cytochrome P450 family.</text>
</comment>
<comment type="cofactor">
    <cofactor evidence="1 6">
        <name>heme</name>
        <dbReference type="ChEBI" id="CHEBI:30413"/>
    </cofactor>
</comment>
<dbReference type="PANTHER" id="PTHR24305:SF210">
    <property type="entry name" value="CYTOCHROME P450 MONOOXYGENASE ASQL-RELATED"/>
    <property type="match status" value="1"/>
</dbReference>
<dbReference type="InterPro" id="IPR001128">
    <property type="entry name" value="Cyt_P450"/>
</dbReference>
<evidence type="ECO:0000256" key="2">
    <source>
        <dbReference type="ARBA" id="ARBA00010617"/>
    </source>
</evidence>
<reference evidence="7 8" key="1">
    <citation type="journal article" date="2019" name="Genome Biol. Evol.">
        <title>Genomic Plasticity Mediated by Transposable Elements in the Plant Pathogenic Fungus Colletotrichum higginsianum.</title>
        <authorList>
            <person name="Tsushima A."/>
            <person name="Gan P."/>
            <person name="Kumakura N."/>
            <person name="Narusaka M."/>
            <person name="Takano Y."/>
            <person name="Narusaka Y."/>
            <person name="Shirasu K."/>
        </authorList>
    </citation>
    <scope>NUCLEOTIDE SEQUENCE [LARGE SCALE GENOMIC DNA]</scope>
    <source>
        <strain evidence="7 8">MAFF305635-RFP</strain>
    </source>
</reference>
<proteinExistence type="inferred from homology"/>
<dbReference type="GO" id="GO:0004497">
    <property type="term" value="F:monooxygenase activity"/>
    <property type="evidence" value="ECO:0007669"/>
    <property type="project" value="UniProtKB-KW"/>
</dbReference>
<dbReference type="OrthoDB" id="6692864at2759"/>
<keyword evidence="7" id="KW-0560">Oxidoreductase</keyword>
<dbReference type="InterPro" id="IPR050121">
    <property type="entry name" value="Cytochrome_P450_monoxygenase"/>
</dbReference>
<gene>
    <name evidence="7" type="ORF">CH35J_012091</name>
</gene>
<dbReference type="GO" id="GO:0016705">
    <property type="term" value="F:oxidoreductase activity, acting on paired donors, with incorporation or reduction of molecular oxygen"/>
    <property type="evidence" value="ECO:0007669"/>
    <property type="project" value="InterPro"/>
</dbReference>
<keyword evidence="7" id="KW-0503">Monooxygenase</keyword>
<dbReference type="InterPro" id="IPR036396">
    <property type="entry name" value="Cyt_P450_sf"/>
</dbReference>
<evidence type="ECO:0000256" key="5">
    <source>
        <dbReference type="ARBA" id="ARBA00023004"/>
    </source>
</evidence>
<sequence>MSLTLWTAFALFLCYRVYRIFYNLYLHPLAKVPGPKLYAISWLPRLWHQQIRGTHWKNLVALHDKYGRIVRTGPDEVSNASAKAWDDICGSKTFVRDLNFLRVTQLDERHSFISPVKTEHNTVRRLLQPAFTDRSLLRHEKILGEWTEKLRANIAGEHGSPVDVAQKLVWMTFDTMGVLSFGESFGCLDKNRQHPYLKAIELGAPFLSLLQIILRYEATRGLYAMFLKLPWMRFWNSLRATAEAKAAKWVENADDSRGDVMSVIWKAMQDQKTPISQRQADDLASILCLAGAESTPVLMSGMVWWILSTPHAHARLREEIRTAIRQASDITVPNVSRLPYLDACIMESLRQHTPFSVAIPRIVPEGGAVVDGYFLPAGTVCGVPHWASAHLTSHFADPDIFVPERWLPDPDPRYAGDKRDTFKPFAKGSLDCIGKRLVYHEVRMVMATLFWHFDMELCPESRDWVAGANATVRMMREKGALFIRANPASVGEVVES</sequence>
<organism evidence="7 8">
    <name type="scientific">Colletotrichum higginsianum</name>
    <dbReference type="NCBI Taxonomy" id="80884"/>
    <lineage>
        <taxon>Eukaryota</taxon>
        <taxon>Fungi</taxon>
        <taxon>Dikarya</taxon>
        <taxon>Ascomycota</taxon>
        <taxon>Pezizomycotina</taxon>
        <taxon>Sordariomycetes</taxon>
        <taxon>Hypocreomycetidae</taxon>
        <taxon>Glomerellales</taxon>
        <taxon>Glomerellaceae</taxon>
        <taxon>Colletotrichum</taxon>
        <taxon>Colletotrichum destructivum species complex</taxon>
    </lineage>
</organism>
<dbReference type="EMBL" id="MWPZ01000012">
    <property type="protein sequence ID" value="TIC90235.1"/>
    <property type="molecule type" value="Genomic_DNA"/>
</dbReference>
<dbReference type="Proteomes" id="UP000305883">
    <property type="component" value="Unassembled WGS sequence"/>
</dbReference>
<evidence type="ECO:0000313" key="8">
    <source>
        <dbReference type="Proteomes" id="UP000305883"/>
    </source>
</evidence>
<dbReference type="PANTHER" id="PTHR24305">
    <property type="entry name" value="CYTOCHROME P450"/>
    <property type="match status" value="1"/>
</dbReference>
<dbReference type="Pfam" id="PF00067">
    <property type="entry name" value="p450"/>
    <property type="match status" value="1"/>
</dbReference>
<evidence type="ECO:0000313" key="7">
    <source>
        <dbReference type="EMBL" id="TIC90235.1"/>
    </source>
</evidence>
<keyword evidence="3 6" id="KW-0349">Heme</keyword>
<dbReference type="GO" id="GO:0005506">
    <property type="term" value="F:iron ion binding"/>
    <property type="evidence" value="ECO:0007669"/>
    <property type="project" value="InterPro"/>
</dbReference>
<evidence type="ECO:0000256" key="6">
    <source>
        <dbReference type="PIRSR" id="PIRSR602401-1"/>
    </source>
</evidence>